<sequence>MVDLYGDNDGDNGGSDHDIVK</sequence>
<accession>A0A6A0AG10</accession>
<dbReference type="AlphaFoldDB" id="A0A6A0AG10"/>
<dbReference type="EMBL" id="BLLF01005448">
    <property type="protein sequence ID" value="GFH31211.1"/>
    <property type="molecule type" value="Genomic_DNA"/>
</dbReference>
<feature type="non-terminal residue" evidence="2">
    <location>
        <position position="1"/>
    </location>
</feature>
<name>A0A6A0AG10_HAELA</name>
<reference evidence="2 3" key="1">
    <citation type="submission" date="2020-02" db="EMBL/GenBank/DDBJ databases">
        <title>Draft genome sequence of Haematococcus lacustris strain NIES-144.</title>
        <authorList>
            <person name="Morimoto D."/>
            <person name="Nakagawa S."/>
            <person name="Yoshida T."/>
            <person name="Sawayama S."/>
        </authorList>
    </citation>
    <scope>NUCLEOTIDE SEQUENCE [LARGE SCALE GENOMIC DNA]</scope>
    <source>
        <strain evidence="2 3">NIES-144</strain>
    </source>
</reference>
<feature type="compositionally biased region" description="Acidic residues" evidence="1">
    <location>
        <begin position="1"/>
        <end position="10"/>
    </location>
</feature>
<protein>
    <submittedName>
        <fullName evidence="2">Uncharacterized protein</fullName>
    </submittedName>
</protein>
<dbReference type="Proteomes" id="UP000485058">
    <property type="component" value="Unassembled WGS sequence"/>
</dbReference>
<gene>
    <name evidence="2" type="ORF">HaLaN_30202</name>
</gene>
<comment type="caution">
    <text evidence="2">The sequence shown here is derived from an EMBL/GenBank/DDBJ whole genome shotgun (WGS) entry which is preliminary data.</text>
</comment>
<organism evidence="2 3">
    <name type="scientific">Haematococcus lacustris</name>
    <name type="common">Green alga</name>
    <name type="synonym">Haematococcus pluvialis</name>
    <dbReference type="NCBI Taxonomy" id="44745"/>
    <lineage>
        <taxon>Eukaryota</taxon>
        <taxon>Viridiplantae</taxon>
        <taxon>Chlorophyta</taxon>
        <taxon>core chlorophytes</taxon>
        <taxon>Chlorophyceae</taxon>
        <taxon>CS clade</taxon>
        <taxon>Chlamydomonadales</taxon>
        <taxon>Haematococcaceae</taxon>
        <taxon>Haematococcus</taxon>
    </lineage>
</organism>
<evidence type="ECO:0000313" key="2">
    <source>
        <dbReference type="EMBL" id="GFH31211.1"/>
    </source>
</evidence>
<evidence type="ECO:0000256" key="1">
    <source>
        <dbReference type="SAM" id="MobiDB-lite"/>
    </source>
</evidence>
<evidence type="ECO:0000313" key="3">
    <source>
        <dbReference type="Proteomes" id="UP000485058"/>
    </source>
</evidence>
<proteinExistence type="predicted"/>
<keyword evidence="3" id="KW-1185">Reference proteome</keyword>
<feature type="region of interest" description="Disordered" evidence="1">
    <location>
        <begin position="1"/>
        <end position="21"/>
    </location>
</feature>
<feature type="non-terminal residue" evidence="2">
    <location>
        <position position="21"/>
    </location>
</feature>